<protein>
    <submittedName>
        <fullName evidence="1">Uncharacterized protein</fullName>
    </submittedName>
</protein>
<organism evidence="1 2">
    <name type="scientific">Carnobacterium inhibens subsp. gilichinskyi</name>
    <dbReference type="NCBI Taxonomy" id="1266845"/>
    <lineage>
        <taxon>Bacteria</taxon>
        <taxon>Bacillati</taxon>
        <taxon>Bacillota</taxon>
        <taxon>Bacilli</taxon>
        <taxon>Lactobacillales</taxon>
        <taxon>Carnobacteriaceae</taxon>
        <taxon>Carnobacterium</taxon>
    </lineage>
</organism>
<dbReference type="HOGENOM" id="CLU_2680920_0_0_9"/>
<evidence type="ECO:0000313" key="2">
    <source>
        <dbReference type="Proteomes" id="UP000017469"/>
    </source>
</evidence>
<dbReference type="KEGG" id="caw:Q783_11060"/>
<sequence length="74" mass="8816">MQKYKRLLAFFSTQLVDNNIRPCYDSKGAFVRRFLSISRADWYIGLKTILNGWLQFCSTYFFAEKRTAWMCGLE</sequence>
<dbReference type="STRING" id="1266845.Q783_11060"/>
<proteinExistence type="predicted"/>
<dbReference type="Proteomes" id="UP000017469">
    <property type="component" value="Chromosome"/>
</dbReference>
<gene>
    <name evidence="1" type="ORF">Q783_11060</name>
</gene>
<dbReference type="AlphaFoldDB" id="U5SCB9"/>
<accession>U5SCB9</accession>
<name>U5SCB9_9LACT</name>
<evidence type="ECO:0000313" key="1">
    <source>
        <dbReference type="EMBL" id="AGY82895.1"/>
    </source>
</evidence>
<dbReference type="EMBL" id="CP006812">
    <property type="protein sequence ID" value="AGY82895.1"/>
    <property type="molecule type" value="Genomic_DNA"/>
</dbReference>
<reference evidence="1 2" key="1">
    <citation type="journal article" date="2013" name="Genome Announc.">
        <title>Complete Genome Sequence of Carnobacterium gilichinskyi Strain WN1359T (DSM 27470T).</title>
        <authorList>
            <person name="Leonard M.T."/>
            <person name="Panayotova N."/>
            <person name="Farmerie W.G."/>
            <person name="Triplett E.W."/>
            <person name="Nicholson W.L."/>
        </authorList>
    </citation>
    <scope>NUCLEOTIDE SEQUENCE [LARGE SCALE GENOMIC DNA]</scope>
    <source>
        <strain evidence="1 2">WN1359</strain>
    </source>
</reference>